<dbReference type="PANTHER" id="PTHR48094:SF19">
    <property type="entry name" value="DJ-1_PFPI DOMAIN-CONTAINING PROTEIN"/>
    <property type="match status" value="1"/>
</dbReference>
<evidence type="ECO:0000313" key="3">
    <source>
        <dbReference type="Proteomes" id="UP000542674"/>
    </source>
</evidence>
<dbReference type="Proteomes" id="UP000542674">
    <property type="component" value="Unassembled WGS sequence"/>
</dbReference>
<dbReference type="GO" id="GO:0005737">
    <property type="term" value="C:cytoplasm"/>
    <property type="evidence" value="ECO:0007669"/>
    <property type="project" value="TreeGrafter"/>
</dbReference>
<dbReference type="EMBL" id="JACHJS010000001">
    <property type="protein sequence ID" value="MBB4967894.1"/>
    <property type="molecule type" value="Genomic_DNA"/>
</dbReference>
<dbReference type="PANTHER" id="PTHR48094">
    <property type="entry name" value="PROTEIN/NUCLEIC ACID DEGLYCASE DJ-1-RELATED"/>
    <property type="match status" value="1"/>
</dbReference>
<keyword evidence="3" id="KW-1185">Reference proteome</keyword>
<dbReference type="RefSeq" id="WP_184672943.1">
    <property type="nucleotide sequence ID" value="NZ_BAABAI010000016.1"/>
</dbReference>
<dbReference type="SUPFAM" id="SSF52317">
    <property type="entry name" value="Class I glutamine amidotransferase-like"/>
    <property type="match status" value="1"/>
</dbReference>
<proteinExistence type="predicted"/>
<keyword evidence="2" id="KW-0378">Hydrolase</keyword>
<organism evidence="2 3">
    <name type="scientific">Saccharothrix violaceirubra</name>
    <dbReference type="NCBI Taxonomy" id="413306"/>
    <lineage>
        <taxon>Bacteria</taxon>
        <taxon>Bacillati</taxon>
        <taxon>Actinomycetota</taxon>
        <taxon>Actinomycetes</taxon>
        <taxon>Pseudonocardiales</taxon>
        <taxon>Pseudonocardiaceae</taxon>
        <taxon>Saccharothrix</taxon>
    </lineage>
</organism>
<dbReference type="Pfam" id="PF01965">
    <property type="entry name" value="DJ-1_PfpI"/>
    <property type="match status" value="1"/>
</dbReference>
<sequence>MTTTKTVHVALYDTLSDWEFGFATARLNLPHFQKRPGVFQVRTVAATLDPITTMGGLRILPDTTLDRITPDDSALLLLSGSDTWTTGANREFSAAARRWLDAGVPVAAICGATIGLADEGLLDDRPHTGNAVEELSSVPNYRGQAHFRQERAVRHDKLITAGGASALEFAREILAELDVYEPAVLEAWYGLFSTGNPEWFGKLVAAAS</sequence>
<dbReference type="GO" id="GO:0008233">
    <property type="term" value="F:peptidase activity"/>
    <property type="evidence" value="ECO:0007669"/>
    <property type="project" value="UniProtKB-KW"/>
</dbReference>
<feature type="domain" description="DJ-1/PfpI" evidence="1">
    <location>
        <begin position="5"/>
        <end position="175"/>
    </location>
</feature>
<evidence type="ECO:0000313" key="2">
    <source>
        <dbReference type="EMBL" id="MBB4967894.1"/>
    </source>
</evidence>
<dbReference type="InterPro" id="IPR029062">
    <property type="entry name" value="Class_I_gatase-like"/>
</dbReference>
<keyword evidence="2" id="KW-0645">Protease</keyword>
<dbReference type="InterPro" id="IPR002818">
    <property type="entry name" value="DJ-1/PfpI"/>
</dbReference>
<comment type="caution">
    <text evidence="2">The sequence shown here is derived from an EMBL/GenBank/DDBJ whole genome shotgun (WGS) entry which is preliminary data.</text>
</comment>
<reference evidence="2 3" key="1">
    <citation type="submission" date="2020-08" db="EMBL/GenBank/DDBJ databases">
        <title>Sequencing the genomes of 1000 actinobacteria strains.</title>
        <authorList>
            <person name="Klenk H.-P."/>
        </authorList>
    </citation>
    <scope>NUCLEOTIDE SEQUENCE [LARGE SCALE GENOMIC DNA]</scope>
    <source>
        <strain evidence="2 3">DSM 45084</strain>
    </source>
</reference>
<evidence type="ECO:0000259" key="1">
    <source>
        <dbReference type="Pfam" id="PF01965"/>
    </source>
</evidence>
<name>A0A7W7WXX3_9PSEU</name>
<dbReference type="AlphaFoldDB" id="A0A7W7WXX3"/>
<dbReference type="GO" id="GO:0006508">
    <property type="term" value="P:proteolysis"/>
    <property type="evidence" value="ECO:0007669"/>
    <property type="project" value="UniProtKB-KW"/>
</dbReference>
<gene>
    <name evidence="2" type="ORF">F4559_005253</name>
</gene>
<dbReference type="InterPro" id="IPR050325">
    <property type="entry name" value="Prot/Nucl_acid_deglycase"/>
</dbReference>
<accession>A0A7W7WXX3</accession>
<protein>
    <submittedName>
        <fullName evidence="2">Putative intracellular protease/amidase</fullName>
    </submittedName>
</protein>
<dbReference type="Gene3D" id="3.40.50.880">
    <property type="match status" value="1"/>
</dbReference>